<dbReference type="NCBIfam" id="TIGR01640">
    <property type="entry name" value="F_box_assoc_1"/>
    <property type="match status" value="1"/>
</dbReference>
<sequence length="261" mass="29833">MRKLRCTCRTWNALSKTQVFGKEAARNQFLRFTVINGRVCSLKLELQGIHNEGDLVHQSTKKMSRLDQVFHSGGLLLCIDGNSNLVVWNPYLEKTRCIPPASSDIGLHDMFVACGNTYFVAQHNIAKLVNVLLCFDFTTERFCQPLPFHYTAEFENVALSCVGEEKLAMLYKHEGTMEIWITTNIEHYAVSWSNFLKVEMIPLNGFPDDFSYDTETLTESSFIDEEKKIAVVCNVFNHKPTKSHQICYTLKPLTSLDKMDT</sequence>
<dbReference type="EMBL" id="CM010636">
    <property type="protein sequence ID" value="RID45496.1"/>
    <property type="molecule type" value="Genomic_DNA"/>
</dbReference>
<evidence type="ECO:0000259" key="1">
    <source>
        <dbReference type="Pfam" id="PF07734"/>
    </source>
</evidence>
<feature type="domain" description="F-box associated beta-propeller type 1" evidence="1">
    <location>
        <begin position="115"/>
        <end position="240"/>
    </location>
</feature>
<evidence type="ECO:0000313" key="2">
    <source>
        <dbReference type="EMBL" id="RID45496.1"/>
    </source>
</evidence>
<organism evidence="2 3">
    <name type="scientific">Brassica campestris</name>
    <name type="common">Field mustard</name>
    <dbReference type="NCBI Taxonomy" id="3711"/>
    <lineage>
        <taxon>Eukaryota</taxon>
        <taxon>Viridiplantae</taxon>
        <taxon>Streptophyta</taxon>
        <taxon>Embryophyta</taxon>
        <taxon>Tracheophyta</taxon>
        <taxon>Spermatophyta</taxon>
        <taxon>Magnoliopsida</taxon>
        <taxon>eudicotyledons</taxon>
        <taxon>Gunneridae</taxon>
        <taxon>Pentapetalae</taxon>
        <taxon>rosids</taxon>
        <taxon>malvids</taxon>
        <taxon>Brassicales</taxon>
        <taxon>Brassicaceae</taxon>
        <taxon>Brassiceae</taxon>
        <taxon>Brassica</taxon>
    </lineage>
</organism>
<proteinExistence type="predicted"/>
<dbReference type="Proteomes" id="UP000264353">
    <property type="component" value="Chromosome A9"/>
</dbReference>
<dbReference type="InterPro" id="IPR006527">
    <property type="entry name" value="F-box-assoc_dom_typ1"/>
</dbReference>
<dbReference type="Pfam" id="PF07734">
    <property type="entry name" value="FBA_1"/>
    <property type="match status" value="2"/>
</dbReference>
<name>A0A397Y4F3_BRACM</name>
<evidence type="ECO:0000313" key="3">
    <source>
        <dbReference type="Proteomes" id="UP000264353"/>
    </source>
</evidence>
<protein>
    <recommendedName>
        <fullName evidence="1">F-box associated beta-propeller type 1 domain-containing protein</fullName>
    </recommendedName>
</protein>
<feature type="domain" description="F-box associated beta-propeller type 1" evidence="1">
    <location>
        <begin position="32"/>
        <end position="103"/>
    </location>
</feature>
<accession>A0A397Y4F3</accession>
<dbReference type="AlphaFoldDB" id="A0A397Y4F3"/>
<reference evidence="2 3" key="1">
    <citation type="submission" date="2018-06" db="EMBL/GenBank/DDBJ databases">
        <title>WGS assembly of Brassica rapa FPsc.</title>
        <authorList>
            <person name="Bowman J."/>
            <person name="Kohchi T."/>
            <person name="Yamato K."/>
            <person name="Jenkins J."/>
            <person name="Shu S."/>
            <person name="Ishizaki K."/>
            <person name="Yamaoka S."/>
            <person name="Nishihama R."/>
            <person name="Nakamura Y."/>
            <person name="Berger F."/>
            <person name="Adam C."/>
            <person name="Aki S."/>
            <person name="Althoff F."/>
            <person name="Araki T."/>
            <person name="Arteaga-Vazquez M."/>
            <person name="Balasubrmanian S."/>
            <person name="Bauer D."/>
            <person name="Boehm C."/>
            <person name="Briginshaw L."/>
            <person name="Caballero-Perez J."/>
            <person name="Catarino B."/>
            <person name="Chen F."/>
            <person name="Chiyoda S."/>
            <person name="Chovatia M."/>
            <person name="Davies K."/>
            <person name="Delmans M."/>
            <person name="Demura T."/>
            <person name="Dierschke T."/>
            <person name="Dolan L."/>
            <person name="Dorantes-Acosta A."/>
            <person name="Eklund D."/>
            <person name="Florent S."/>
            <person name="Flores-Sandoval E."/>
            <person name="Fujiyama A."/>
            <person name="Fukuzawa H."/>
            <person name="Galik B."/>
            <person name="Grimanelli D."/>
            <person name="Grimwood J."/>
            <person name="Grossniklaus U."/>
            <person name="Hamada T."/>
            <person name="Haseloff J."/>
            <person name="Hetherington A."/>
            <person name="Higo A."/>
            <person name="Hirakawa Y."/>
            <person name="Hundley H."/>
            <person name="Ikeda Y."/>
            <person name="Inoue K."/>
            <person name="Inoue S."/>
            <person name="Ishida S."/>
            <person name="Jia Q."/>
            <person name="Kakita M."/>
            <person name="Kanazawa T."/>
            <person name="Kawai Y."/>
            <person name="Kawashima T."/>
            <person name="Kennedy M."/>
            <person name="Kinose K."/>
            <person name="Kinoshita T."/>
            <person name="Kohara Y."/>
            <person name="Koide E."/>
            <person name="Komatsu K."/>
            <person name="Kopischke S."/>
            <person name="Kubo M."/>
            <person name="Kyozuka J."/>
            <person name="Lagercrantz U."/>
            <person name="Lin S."/>
            <person name="Lindquist E."/>
            <person name="Lipzen A."/>
            <person name="Lu C."/>
            <person name="Luna E."/>
            <person name="Martienssen R."/>
            <person name="Minamino N."/>
            <person name="Mizutani M."/>
            <person name="Mizutani M."/>
            <person name="Mochizuki N."/>
            <person name="Monte I."/>
            <person name="Mosher R."/>
            <person name="Nagasaki H."/>
            <person name="Nakagami H."/>
            <person name="Naramoto S."/>
            <person name="Nishitani K."/>
            <person name="Ohtani M."/>
            <person name="Okamoto T."/>
            <person name="Okumura M."/>
            <person name="Phillips J."/>
            <person name="Pollak B."/>
            <person name="Reinders A."/>
            <person name="Roevekamp M."/>
            <person name="Sano R."/>
            <person name="Sawa S."/>
            <person name="Schmid M."/>
            <person name="Shirakawa M."/>
            <person name="Solano R."/>
            <person name="Spunde A."/>
            <person name="Suetsugu N."/>
            <person name="Sugano S."/>
            <person name="Sugiyama A."/>
            <person name="Sun R."/>
            <person name="Suzuki Y."/>
            <person name="Takenaka M."/>
            <person name="Takezawa D."/>
            <person name="Tomogane H."/>
            <person name="Tsuzuki M."/>
            <person name="Ueda T."/>
            <person name="Umeda M."/>
            <person name="Ward J."/>
            <person name="Watanabe Y."/>
            <person name="Yazaki K."/>
            <person name="Yokoyama R."/>
            <person name="Yoshitake Y."/>
            <person name="Yotsui I."/>
            <person name="Zachgo S."/>
            <person name="Schmutz J."/>
        </authorList>
    </citation>
    <scope>NUCLEOTIDE SEQUENCE [LARGE SCALE GENOMIC DNA]</scope>
    <source>
        <strain evidence="3">cv. B-3</strain>
    </source>
</reference>
<gene>
    <name evidence="2" type="ORF">BRARA_I02223</name>
</gene>
<dbReference type="InterPro" id="IPR017451">
    <property type="entry name" value="F-box-assoc_interact_dom"/>
</dbReference>